<dbReference type="InParanoid" id="A0A2T3AM07"/>
<dbReference type="PANTHER" id="PTHR36440">
    <property type="entry name" value="PUTATIVE (AFU_ORTHOLOGUE AFUA_8G07350)-RELATED"/>
    <property type="match status" value="1"/>
</dbReference>
<gene>
    <name evidence="2" type="ORF">BD289DRAFT_449531</name>
</gene>
<dbReference type="Pfam" id="PF07883">
    <property type="entry name" value="Cupin_2"/>
    <property type="match status" value="1"/>
</dbReference>
<dbReference type="PANTHER" id="PTHR36440:SF1">
    <property type="entry name" value="PUTATIVE (AFU_ORTHOLOGUE AFUA_8G07350)-RELATED"/>
    <property type="match status" value="1"/>
</dbReference>
<sequence>MPPYSQITPKLHRKEDAEVIQLGSVTCFLLEDGSTTANRIAAVILLLPPRAEGPPMHWSRMHDECFFVTKGTVRFTVADGTVDAPQGSMMVVPPRAAHMLSNPSETEYAELYMTANPGYYVEYFRMLGQEMEGGKELSPEDSEYLMVLFGTFPPDAEI</sequence>
<protein>
    <submittedName>
        <fullName evidence="2">RmlC-like cupin domain-containing protein</fullName>
    </submittedName>
</protein>
<evidence type="ECO:0000259" key="1">
    <source>
        <dbReference type="Pfam" id="PF07883"/>
    </source>
</evidence>
<evidence type="ECO:0000313" key="2">
    <source>
        <dbReference type="EMBL" id="PSS03435.1"/>
    </source>
</evidence>
<dbReference type="EMBL" id="KZ678375">
    <property type="protein sequence ID" value="PSS03435.1"/>
    <property type="molecule type" value="Genomic_DNA"/>
</dbReference>
<dbReference type="InterPro" id="IPR014710">
    <property type="entry name" value="RmlC-like_jellyroll"/>
</dbReference>
<name>A0A2T3AM07_9PEZI</name>
<dbReference type="Proteomes" id="UP000241462">
    <property type="component" value="Unassembled WGS sequence"/>
</dbReference>
<feature type="domain" description="Cupin type-2" evidence="1">
    <location>
        <begin position="45"/>
        <end position="111"/>
    </location>
</feature>
<dbReference type="SUPFAM" id="SSF51182">
    <property type="entry name" value="RmlC-like cupins"/>
    <property type="match status" value="1"/>
</dbReference>
<proteinExistence type="predicted"/>
<organism evidence="2 3">
    <name type="scientific">Coniella lustricola</name>
    <dbReference type="NCBI Taxonomy" id="2025994"/>
    <lineage>
        <taxon>Eukaryota</taxon>
        <taxon>Fungi</taxon>
        <taxon>Dikarya</taxon>
        <taxon>Ascomycota</taxon>
        <taxon>Pezizomycotina</taxon>
        <taxon>Sordariomycetes</taxon>
        <taxon>Sordariomycetidae</taxon>
        <taxon>Diaporthales</taxon>
        <taxon>Schizoparmaceae</taxon>
        <taxon>Coniella</taxon>
    </lineage>
</organism>
<dbReference type="AlphaFoldDB" id="A0A2T3AM07"/>
<evidence type="ECO:0000313" key="3">
    <source>
        <dbReference type="Proteomes" id="UP000241462"/>
    </source>
</evidence>
<dbReference type="OrthoDB" id="4124983at2759"/>
<dbReference type="STRING" id="2025994.A0A2T3AM07"/>
<dbReference type="Gene3D" id="2.60.120.10">
    <property type="entry name" value="Jelly Rolls"/>
    <property type="match status" value="1"/>
</dbReference>
<dbReference type="InterPro" id="IPR013096">
    <property type="entry name" value="Cupin_2"/>
</dbReference>
<dbReference type="InterPro" id="IPR011051">
    <property type="entry name" value="RmlC_Cupin_sf"/>
</dbReference>
<keyword evidence="3" id="KW-1185">Reference proteome</keyword>
<reference evidence="2 3" key="1">
    <citation type="journal article" date="2018" name="Mycol. Prog.">
        <title>Coniella lustricola, a new species from submerged detritus.</title>
        <authorList>
            <person name="Raudabaugh D.B."/>
            <person name="Iturriaga T."/>
            <person name="Carver A."/>
            <person name="Mondo S."/>
            <person name="Pangilinan J."/>
            <person name="Lipzen A."/>
            <person name="He G."/>
            <person name="Amirebrahimi M."/>
            <person name="Grigoriev I.V."/>
            <person name="Miller A.N."/>
        </authorList>
    </citation>
    <scope>NUCLEOTIDE SEQUENCE [LARGE SCALE GENOMIC DNA]</scope>
    <source>
        <strain evidence="2 3">B22-T-1</strain>
    </source>
</reference>
<dbReference type="InterPro" id="IPR053146">
    <property type="entry name" value="QDO-like"/>
</dbReference>
<accession>A0A2T3AM07</accession>